<name>A0A1H0VVM8_9GAMM</name>
<proteinExistence type="predicted"/>
<dbReference type="InterPro" id="IPR027417">
    <property type="entry name" value="P-loop_NTPase"/>
</dbReference>
<organism evidence="11 12">
    <name type="scientific">Ectopseudomonas guguanensis</name>
    <dbReference type="NCBI Taxonomy" id="1198456"/>
    <lineage>
        <taxon>Bacteria</taxon>
        <taxon>Pseudomonadati</taxon>
        <taxon>Pseudomonadota</taxon>
        <taxon>Gammaproteobacteria</taxon>
        <taxon>Pseudomonadales</taxon>
        <taxon>Pseudomonadaceae</taxon>
        <taxon>Ectopseudomonas</taxon>
    </lineage>
</organism>
<evidence type="ECO:0000256" key="4">
    <source>
        <dbReference type="ARBA" id="ARBA00022840"/>
    </source>
</evidence>
<gene>
    <name evidence="11" type="ORF">SAMN05216213_10666</name>
</gene>
<evidence type="ECO:0000256" key="5">
    <source>
        <dbReference type="ARBA" id="ARBA00023235"/>
    </source>
</evidence>
<evidence type="ECO:0000256" key="2">
    <source>
        <dbReference type="ARBA" id="ARBA00022801"/>
    </source>
</evidence>
<dbReference type="Gene3D" id="3.40.50.300">
    <property type="entry name" value="P-loop containing nucleotide triphosphate hydrolases"/>
    <property type="match status" value="3"/>
</dbReference>
<comment type="catalytic activity">
    <reaction evidence="8">
        <text>ATP + H2O = ADP + phosphate + H(+)</text>
        <dbReference type="Rhea" id="RHEA:13065"/>
        <dbReference type="ChEBI" id="CHEBI:15377"/>
        <dbReference type="ChEBI" id="CHEBI:15378"/>
        <dbReference type="ChEBI" id="CHEBI:30616"/>
        <dbReference type="ChEBI" id="CHEBI:43474"/>
        <dbReference type="ChEBI" id="CHEBI:456216"/>
        <dbReference type="EC" id="5.6.2.4"/>
    </reaction>
</comment>
<dbReference type="PANTHER" id="PTHR11070:SF63">
    <property type="entry name" value="DNA HELICASE IV"/>
    <property type="match status" value="1"/>
</dbReference>
<dbReference type="EMBL" id="FNJJ01000006">
    <property type="protein sequence ID" value="SDP82146.1"/>
    <property type="molecule type" value="Genomic_DNA"/>
</dbReference>
<evidence type="ECO:0000256" key="7">
    <source>
        <dbReference type="ARBA" id="ARBA00034808"/>
    </source>
</evidence>
<dbReference type="InterPro" id="IPR014017">
    <property type="entry name" value="DNA_helicase_UvrD-like_C"/>
</dbReference>
<dbReference type="Gene3D" id="3.30.65.10">
    <property type="entry name" value="Bacterial Topoisomerase I, domain 1"/>
    <property type="match status" value="1"/>
</dbReference>
<keyword evidence="5" id="KW-0413">Isomerase</keyword>
<keyword evidence="12" id="KW-1185">Reference proteome</keyword>
<dbReference type="PANTHER" id="PTHR11070">
    <property type="entry name" value="UVRD / RECB / PCRA DNA HELICASE FAMILY MEMBER"/>
    <property type="match status" value="1"/>
</dbReference>
<evidence type="ECO:0000259" key="10">
    <source>
        <dbReference type="PROSITE" id="PS51198"/>
    </source>
</evidence>
<evidence type="ECO:0000313" key="11">
    <source>
        <dbReference type="EMBL" id="SDP82146.1"/>
    </source>
</evidence>
<keyword evidence="1 9" id="KW-0547">Nucleotide-binding</keyword>
<feature type="binding site" evidence="9">
    <location>
        <begin position="53"/>
        <end position="60"/>
    </location>
    <ligand>
        <name>ATP</name>
        <dbReference type="ChEBI" id="CHEBI:30616"/>
    </ligand>
</feature>
<feature type="domain" description="UvrD-like helicase ATP-binding" evidence="10">
    <location>
        <begin position="32"/>
        <end position="495"/>
    </location>
</feature>
<dbReference type="Proteomes" id="UP000199460">
    <property type="component" value="Unassembled WGS sequence"/>
</dbReference>
<evidence type="ECO:0000313" key="12">
    <source>
        <dbReference type="Proteomes" id="UP000199460"/>
    </source>
</evidence>
<dbReference type="GO" id="GO:0005524">
    <property type="term" value="F:ATP binding"/>
    <property type="evidence" value="ECO:0007669"/>
    <property type="project" value="UniProtKB-UniRule"/>
</dbReference>
<dbReference type="GO" id="GO:0006265">
    <property type="term" value="P:DNA topological change"/>
    <property type="evidence" value="ECO:0007669"/>
    <property type="project" value="InterPro"/>
</dbReference>
<dbReference type="EC" id="5.6.2.4" evidence="7"/>
<keyword evidence="4 9" id="KW-0067">ATP-binding</keyword>
<dbReference type="GO" id="GO:0000725">
    <property type="term" value="P:recombinational repair"/>
    <property type="evidence" value="ECO:0007669"/>
    <property type="project" value="TreeGrafter"/>
</dbReference>
<evidence type="ECO:0000256" key="6">
    <source>
        <dbReference type="ARBA" id="ARBA00034617"/>
    </source>
</evidence>
<dbReference type="AlphaFoldDB" id="A0A1H0VVM8"/>
<keyword evidence="2 9" id="KW-0378">Hydrolase</keyword>
<comment type="catalytic activity">
    <reaction evidence="6">
        <text>Couples ATP hydrolysis with the unwinding of duplex DNA by translocating in the 3'-5' direction.</text>
        <dbReference type="EC" id="5.6.2.4"/>
    </reaction>
</comment>
<dbReference type="GO" id="GO:0043138">
    <property type="term" value="F:3'-5' DNA helicase activity"/>
    <property type="evidence" value="ECO:0007669"/>
    <property type="project" value="UniProtKB-EC"/>
</dbReference>
<dbReference type="PROSITE" id="PS51198">
    <property type="entry name" value="UVRD_HELICASE_ATP_BIND"/>
    <property type="match status" value="1"/>
</dbReference>
<evidence type="ECO:0000256" key="3">
    <source>
        <dbReference type="ARBA" id="ARBA00022806"/>
    </source>
</evidence>
<evidence type="ECO:0000256" key="8">
    <source>
        <dbReference type="ARBA" id="ARBA00048988"/>
    </source>
</evidence>
<dbReference type="Pfam" id="PF00580">
    <property type="entry name" value="UvrD-helicase"/>
    <property type="match status" value="1"/>
</dbReference>
<accession>A0A1H0VVM8</accession>
<dbReference type="GO" id="GO:0016887">
    <property type="term" value="F:ATP hydrolysis activity"/>
    <property type="evidence" value="ECO:0007669"/>
    <property type="project" value="RHEA"/>
</dbReference>
<dbReference type="GO" id="GO:0005694">
    <property type="term" value="C:chromosome"/>
    <property type="evidence" value="ECO:0007669"/>
    <property type="project" value="InterPro"/>
</dbReference>
<dbReference type="SUPFAM" id="SSF52540">
    <property type="entry name" value="P-loop containing nucleoside triphosphate hydrolases"/>
    <property type="match status" value="1"/>
</dbReference>
<evidence type="ECO:0000256" key="9">
    <source>
        <dbReference type="PROSITE-ProRule" id="PRU00560"/>
    </source>
</evidence>
<reference evidence="12" key="1">
    <citation type="submission" date="2016-10" db="EMBL/GenBank/DDBJ databases">
        <authorList>
            <person name="Varghese N."/>
            <person name="Submissions S."/>
        </authorList>
    </citation>
    <scope>NUCLEOTIDE SEQUENCE [LARGE SCALE GENOMIC DNA]</scope>
    <source>
        <strain evidence="12">JCM 18416</strain>
    </source>
</reference>
<keyword evidence="3 9" id="KW-0347">Helicase</keyword>
<dbReference type="InterPro" id="IPR000212">
    <property type="entry name" value="DNA_helicase_UvrD/REP"/>
</dbReference>
<dbReference type="InterPro" id="IPR014016">
    <property type="entry name" value="UvrD-like_ATP-bd"/>
</dbReference>
<sequence>MDWSAAWKSFNERHTRDELIACEPLLSKVEKRPLNEEQARAVICFDNRVQVVASAGSGKTSTMVAKAAYAIDRGFVEPNEVVMLAFNKDAAEELAERARQSFERLEMNVTVRAKTFHRLGLAIIGYATKKKPRVPSWAVKQKDSLQRLANIVDGLKDSSVAFRTRWDLFRLVFGRDIPAFRTMSKPAKPKADADTIRTLRGEPVKSLEECMIANWLFYNGVNYEYERNYEHDTATAEHSQYQPDFYYPDIGLYHEHFALDEHGQPPAHFEGYLKGTVWKRKLHQEHRTQLIETTSHQLRQNTWIEHLTYELTRRGIVLDPNPDRPIPSNGQTPMNDQQLLSLLRVFIGHAKSNCLTPEALVERVEQMAQDAFKHRYRMFLDILWPVMRGWNDALAGEGGIDFEDMLNMAADYVEQGRCSPRYRLVMADEFQDASQARARLCKALVQQPGRFFFAVGDDWQSINRFAGADVSVMTEFVERFGSGQVLKLEETFRCPQAICDISSRFVVKNPAQIPKRVHSKTPAIGPALRAIAVKKRDDLQGAVSRYLEELVEGVVNGSIPGEKGRKLKVYVLGRYNKDARFIPDDWRHRYGEHIELSFLSIHRSKGAEADYVILPAMISAARSYSFPSIMADDPIMNLAMADGDSYPFGEERRLFYVALTRARRSIAMFTIQGQISVFLMELVKDGAVTVEVPDDTRLIRKKCPRCHVGEVVSKKGPWGSFQSCNNYPSCDYKPSKRSAEVSRKGR</sequence>
<dbReference type="Pfam" id="PF01396">
    <property type="entry name" value="Zn_ribbon_Top1"/>
    <property type="match status" value="1"/>
</dbReference>
<evidence type="ECO:0000256" key="1">
    <source>
        <dbReference type="ARBA" id="ARBA00022741"/>
    </source>
</evidence>
<dbReference type="InterPro" id="IPR013498">
    <property type="entry name" value="Topo_IA_Znf"/>
</dbReference>
<dbReference type="GO" id="GO:0003916">
    <property type="term" value="F:DNA topoisomerase activity"/>
    <property type="evidence" value="ECO:0007669"/>
    <property type="project" value="InterPro"/>
</dbReference>
<dbReference type="GO" id="GO:0005829">
    <property type="term" value="C:cytosol"/>
    <property type="evidence" value="ECO:0007669"/>
    <property type="project" value="TreeGrafter"/>
</dbReference>
<dbReference type="Pfam" id="PF13361">
    <property type="entry name" value="UvrD_C"/>
    <property type="match status" value="1"/>
</dbReference>
<dbReference type="GO" id="GO:0003677">
    <property type="term" value="F:DNA binding"/>
    <property type="evidence" value="ECO:0007669"/>
    <property type="project" value="InterPro"/>
</dbReference>
<protein>
    <recommendedName>
        <fullName evidence="7">DNA 3'-5' helicase</fullName>
        <ecNumber evidence="7">5.6.2.4</ecNumber>
    </recommendedName>
</protein>